<accession>A0A0B8PC60</accession>
<dbReference type="NCBIfam" id="TIGR04255">
    <property type="entry name" value="sporadTIGR04255"/>
    <property type="match status" value="1"/>
</dbReference>
<evidence type="ECO:0000313" key="1">
    <source>
        <dbReference type="EMBL" id="GAM63936.1"/>
    </source>
</evidence>
<comment type="caution">
    <text evidence="1">The sequence shown here is derived from an EMBL/GenBank/DDBJ whole genome shotgun (WGS) entry which is preliminary data.</text>
</comment>
<protein>
    <submittedName>
        <fullName evidence="1">Uncharacterized protein</fullName>
    </submittedName>
</protein>
<gene>
    <name evidence="1" type="ORF">JCM19232_2346</name>
</gene>
<dbReference type="AlphaFoldDB" id="A0A0B8PC60"/>
<dbReference type="EMBL" id="BBSA01000010">
    <property type="protein sequence ID" value="GAM63936.1"/>
    <property type="molecule type" value="Genomic_DNA"/>
</dbReference>
<organism evidence="1 2">
    <name type="scientific">Vibrio ishigakensis</name>
    <dbReference type="NCBI Taxonomy" id="1481914"/>
    <lineage>
        <taxon>Bacteria</taxon>
        <taxon>Pseudomonadati</taxon>
        <taxon>Pseudomonadota</taxon>
        <taxon>Gammaproteobacteria</taxon>
        <taxon>Vibrionales</taxon>
        <taxon>Vibrionaceae</taxon>
        <taxon>Vibrio</taxon>
    </lineage>
</organism>
<reference evidence="1 2" key="1">
    <citation type="submission" date="2015-01" db="EMBL/GenBank/DDBJ databases">
        <title>Vibrio sp. C5 JCM 19232 whole genome shotgun sequence.</title>
        <authorList>
            <person name="Sawabe T."/>
            <person name="Meirelles P."/>
            <person name="Feng G."/>
            <person name="Sayaka M."/>
            <person name="Hattori M."/>
            <person name="Ohkuma M."/>
        </authorList>
    </citation>
    <scope>NUCLEOTIDE SEQUENCE [LARGE SCALE GENOMIC DNA]</scope>
    <source>
        <strain evidence="1 2">JCM19232</strain>
    </source>
</reference>
<evidence type="ECO:0000313" key="2">
    <source>
        <dbReference type="Proteomes" id="UP000031670"/>
    </source>
</evidence>
<name>A0A0B8PC60_9VIBR</name>
<dbReference type="InterPro" id="IPR026349">
    <property type="entry name" value="CHP04255"/>
</dbReference>
<reference evidence="1 2" key="2">
    <citation type="submission" date="2015-01" db="EMBL/GenBank/DDBJ databases">
        <authorList>
            <consortium name="NBRP consortium"/>
            <person name="Sawabe T."/>
            <person name="Meirelles P."/>
            <person name="Feng G."/>
            <person name="Sayaka M."/>
            <person name="Hattori M."/>
            <person name="Ohkuma M."/>
        </authorList>
    </citation>
    <scope>NUCLEOTIDE SEQUENCE [LARGE SCALE GENOMIC DNA]</scope>
    <source>
        <strain evidence="1 2">JCM19232</strain>
    </source>
</reference>
<sequence length="267" mass="30045">MVNKIVAKKASIRFEKLGVSGLKSKLEALQEALRDRFPKSHMPRVQALNIDLTNPNAVQVDQDGAYELHMVSADNVHALKIGNQGFDYSIRNYAPFEAQKEMFLHVVRMVMHAMDVKYVGHISMQNINMLAFDAEGAAANIRENSPFAVTDKGIDEAWQRVGAATRHDYELDDGLIGLVVHSTIAHEGQSFIPQPEWELWQFMGGIPVVQERSLLLTISVAHHQQGKEQRAPQGMSLVNLDLQDVENKFDHIHEHLNRTYGSITKES</sequence>
<dbReference type="Proteomes" id="UP000031670">
    <property type="component" value="Unassembled WGS sequence"/>
</dbReference>
<proteinExistence type="predicted"/>